<keyword evidence="2" id="KW-0804">Transcription</keyword>
<dbReference type="InterPro" id="IPR035500">
    <property type="entry name" value="NHR-like_dom_sf"/>
</dbReference>
<proteinExistence type="predicted"/>
<dbReference type="AlphaFoldDB" id="A0A183CR33"/>
<dbReference type="Proteomes" id="UP000050741">
    <property type="component" value="Unassembled WGS sequence"/>
</dbReference>
<name>A0A183CR33_GLOPA</name>
<reference evidence="5" key="1">
    <citation type="submission" date="2014-05" db="EMBL/GenBank/DDBJ databases">
        <title>The genome and life-stage specific transcriptomes of Globodera pallida elucidate key aspects of plant parasitism by a cyst nematode.</title>
        <authorList>
            <person name="Cotton J.A."/>
            <person name="Lilley C.J."/>
            <person name="Jones L.M."/>
            <person name="Kikuchi T."/>
            <person name="Reid A.J."/>
            <person name="Thorpe P."/>
            <person name="Tsai I.J."/>
            <person name="Beasley H."/>
            <person name="Blok V."/>
            <person name="Cock P.J.A."/>
            <person name="Van den Akker S.E."/>
            <person name="Holroyd N."/>
            <person name="Hunt M."/>
            <person name="Mantelin S."/>
            <person name="Naghra H."/>
            <person name="Pain A."/>
            <person name="Palomares-Rius J.E."/>
            <person name="Zarowiecki M."/>
            <person name="Berriman M."/>
            <person name="Jones J.T."/>
            <person name="Urwin P.E."/>
        </authorList>
    </citation>
    <scope>NUCLEOTIDE SEQUENCE [LARGE SCALE GENOMIC DNA]</scope>
    <source>
        <strain evidence="5">Lindley</strain>
    </source>
</reference>
<keyword evidence="1" id="KW-0805">Transcription regulation</keyword>
<dbReference type="SUPFAM" id="SSF48508">
    <property type="entry name" value="Nuclear receptor ligand-binding domain"/>
    <property type="match status" value="1"/>
</dbReference>
<feature type="domain" description="NR LBD" evidence="4">
    <location>
        <begin position="72"/>
        <end position="146"/>
    </location>
</feature>
<keyword evidence="5" id="KW-1185">Reference proteome</keyword>
<organism evidence="5 6">
    <name type="scientific">Globodera pallida</name>
    <name type="common">Potato cyst nematode worm</name>
    <name type="synonym">Heterodera pallida</name>
    <dbReference type="NCBI Taxonomy" id="36090"/>
    <lineage>
        <taxon>Eukaryota</taxon>
        <taxon>Metazoa</taxon>
        <taxon>Ecdysozoa</taxon>
        <taxon>Nematoda</taxon>
        <taxon>Chromadorea</taxon>
        <taxon>Rhabditida</taxon>
        <taxon>Tylenchina</taxon>
        <taxon>Tylenchomorpha</taxon>
        <taxon>Tylenchoidea</taxon>
        <taxon>Heteroderidae</taxon>
        <taxon>Heteroderinae</taxon>
        <taxon>Globodera</taxon>
    </lineage>
</organism>
<dbReference type="Pfam" id="PF00104">
    <property type="entry name" value="Hormone_recep"/>
    <property type="match status" value="1"/>
</dbReference>
<evidence type="ECO:0000256" key="3">
    <source>
        <dbReference type="ARBA" id="ARBA00023170"/>
    </source>
</evidence>
<keyword evidence="3" id="KW-0675">Receptor</keyword>
<evidence type="ECO:0000313" key="6">
    <source>
        <dbReference type="WBParaSite" id="GPLIN_001534100"/>
    </source>
</evidence>
<protein>
    <submittedName>
        <fullName evidence="6">NR LBD domain-containing protein</fullName>
    </submittedName>
</protein>
<dbReference type="InterPro" id="IPR000536">
    <property type="entry name" value="Nucl_hrmn_rcpt_lig-bd"/>
</dbReference>
<dbReference type="WBParaSite" id="GPLIN_001534100">
    <property type="protein sequence ID" value="GPLIN_001534100"/>
    <property type="gene ID" value="GPLIN_001534100"/>
</dbReference>
<evidence type="ECO:0000256" key="1">
    <source>
        <dbReference type="ARBA" id="ARBA00023015"/>
    </source>
</evidence>
<evidence type="ECO:0000256" key="2">
    <source>
        <dbReference type="ARBA" id="ARBA00023163"/>
    </source>
</evidence>
<evidence type="ECO:0000313" key="5">
    <source>
        <dbReference type="Proteomes" id="UP000050741"/>
    </source>
</evidence>
<accession>A0A183CR33</accession>
<sequence length="194" mass="22195">LPVRSRLLGSVTTVSSPLAMHSLDRLIEWYFCQRYRRQTMLCQKADEILRLIGGGGQAMTGGNSTIPSMEECPRVATVDDICQVHRVETVLMFEWVVQLEEFALIDPADKVRLLRAFAPRYLLVDFLLHSLECHSVDRLLLPNGAALVGQLNNNNNNHHHHNPFVHWTHDGGGCVVPMTVTERWKCCPWMPRRW</sequence>
<evidence type="ECO:0000259" key="4">
    <source>
        <dbReference type="Pfam" id="PF00104"/>
    </source>
</evidence>
<reference evidence="6" key="2">
    <citation type="submission" date="2016-06" db="UniProtKB">
        <authorList>
            <consortium name="WormBaseParasite"/>
        </authorList>
    </citation>
    <scope>IDENTIFICATION</scope>
</reference>
<dbReference type="Gene3D" id="1.10.565.10">
    <property type="entry name" value="Retinoid X Receptor"/>
    <property type="match status" value="1"/>
</dbReference>